<dbReference type="InterPro" id="IPR021973">
    <property type="entry name" value="SprA-related"/>
</dbReference>
<name>A0A9J7AVH2_9PROT</name>
<dbReference type="AlphaFoldDB" id="A0A9J7AVH2"/>
<feature type="compositionally biased region" description="Low complexity" evidence="1">
    <location>
        <begin position="191"/>
        <end position="200"/>
    </location>
</feature>
<keyword evidence="3" id="KW-1185">Reference proteome</keyword>
<sequence>MAPPSIAAVQEEDGEGEEGEESGSGPGAAIVEPSEPSQEGAQDASAAEGEEETGNGELSEEEQEIVDDLKQRDAEVRRHEQAHKAVGGQYAGAISYTYQSGPDGNRYAVGGEVPIDASPIPGDPEATIRKLQQVRSAALAPAEPSGADRAVAAQATQGIQQARAEQAQESAEELEALFEGGEEATDDTEIASPETGPAEAAETERSAESGPISSVLDGAGTDNSGENGPELSGRSIGENASESGPFAVRPEDEQDSKLLGERTDRRSPFDFNPSAGRQTLDIVI</sequence>
<feature type="compositionally biased region" description="Basic and acidic residues" evidence="1">
    <location>
        <begin position="249"/>
        <end position="268"/>
    </location>
</feature>
<evidence type="ECO:0000256" key="1">
    <source>
        <dbReference type="SAM" id="MobiDB-lite"/>
    </source>
</evidence>
<gene>
    <name evidence="2" type="ORF">NUH88_01075</name>
</gene>
<feature type="compositionally biased region" description="Basic and acidic residues" evidence="1">
    <location>
        <begin position="67"/>
        <end position="83"/>
    </location>
</feature>
<organism evidence="2 3">
    <name type="scientific">Nisaea acidiphila</name>
    <dbReference type="NCBI Taxonomy" id="1862145"/>
    <lineage>
        <taxon>Bacteria</taxon>
        <taxon>Pseudomonadati</taxon>
        <taxon>Pseudomonadota</taxon>
        <taxon>Alphaproteobacteria</taxon>
        <taxon>Rhodospirillales</taxon>
        <taxon>Thalassobaculaceae</taxon>
        <taxon>Nisaea</taxon>
    </lineage>
</organism>
<proteinExistence type="predicted"/>
<feature type="compositionally biased region" description="Acidic residues" evidence="1">
    <location>
        <begin position="48"/>
        <end position="66"/>
    </location>
</feature>
<dbReference type="Pfam" id="PF12118">
    <property type="entry name" value="SprA-related"/>
    <property type="match status" value="1"/>
</dbReference>
<feature type="compositionally biased region" description="Acidic residues" evidence="1">
    <location>
        <begin position="170"/>
        <end position="189"/>
    </location>
</feature>
<feature type="region of interest" description="Disordered" evidence="1">
    <location>
        <begin position="1"/>
        <end position="103"/>
    </location>
</feature>
<evidence type="ECO:0000313" key="3">
    <source>
        <dbReference type="Proteomes" id="UP001060336"/>
    </source>
</evidence>
<accession>A0A9J7AVH2</accession>
<reference evidence="2" key="1">
    <citation type="submission" date="2022-08" db="EMBL/GenBank/DDBJ databases">
        <title>Nisaea acidiphila sp. nov., isolated from a marine algal debris and emended description of the genus Nisaea Urios et al. 2008.</title>
        <authorList>
            <person name="Kwon K."/>
        </authorList>
    </citation>
    <scope>NUCLEOTIDE SEQUENCE</scope>
    <source>
        <strain evidence="2">MEBiC11861</strain>
    </source>
</reference>
<dbReference type="RefSeq" id="WP_257769423.1">
    <property type="nucleotide sequence ID" value="NZ_CP102480.1"/>
</dbReference>
<feature type="compositionally biased region" description="Acidic residues" evidence="1">
    <location>
        <begin position="10"/>
        <end position="21"/>
    </location>
</feature>
<dbReference type="Proteomes" id="UP001060336">
    <property type="component" value="Chromosome"/>
</dbReference>
<dbReference type="KEGG" id="naci:NUH88_01075"/>
<evidence type="ECO:0008006" key="4">
    <source>
        <dbReference type="Google" id="ProtNLM"/>
    </source>
</evidence>
<protein>
    <recommendedName>
        <fullName evidence="4">SprA-related family protein</fullName>
    </recommendedName>
</protein>
<dbReference type="EMBL" id="CP102480">
    <property type="protein sequence ID" value="UUX50292.1"/>
    <property type="molecule type" value="Genomic_DNA"/>
</dbReference>
<feature type="compositionally biased region" description="Low complexity" evidence="1">
    <location>
        <begin position="157"/>
        <end position="169"/>
    </location>
</feature>
<evidence type="ECO:0000313" key="2">
    <source>
        <dbReference type="EMBL" id="UUX50292.1"/>
    </source>
</evidence>
<feature type="region of interest" description="Disordered" evidence="1">
    <location>
        <begin position="135"/>
        <end position="284"/>
    </location>
</feature>